<name>A0A7X0SER8_9CLOT</name>
<organism evidence="1 2">
    <name type="scientific">Clostridium gasigenes</name>
    <dbReference type="NCBI Taxonomy" id="94869"/>
    <lineage>
        <taxon>Bacteria</taxon>
        <taxon>Bacillati</taxon>
        <taxon>Bacillota</taxon>
        <taxon>Clostridia</taxon>
        <taxon>Eubacteriales</taxon>
        <taxon>Clostridiaceae</taxon>
        <taxon>Clostridium</taxon>
    </lineage>
</organism>
<reference evidence="1 2" key="1">
    <citation type="submission" date="2020-08" db="EMBL/GenBank/DDBJ databases">
        <title>Clostridia isolated from Swiss meat.</title>
        <authorList>
            <person name="Wambui J."/>
            <person name="Stevens M.J.A."/>
            <person name="Stephan R."/>
        </authorList>
    </citation>
    <scope>NUCLEOTIDE SEQUENCE [LARGE SCALE GENOMIC DNA]</scope>
    <source>
        <strain evidence="1 2">CM001</strain>
    </source>
</reference>
<accession>A0A7X0SER8</accession>
<comment type="caution">
    <text evidence="1">The sequence shown here is derived from an EMBL/GenBank/DDBJ whole genome shotgun (WGS) entry which is preliminary data.</text>
</comment>
<evidence type="ECO:0000313" key="2">
    <source>
        <dbReference type="Proteomes" id="UP000585258"/>
    </source>
</evidence>
<gene>
    <name evidence="1" type="ORF">H7E68_16200</name>
</gene>
<proteinExistence type="predicted"/>
<dbReference type="EMBL" id="JACKWY010000012">
    <property type="protein sequence ID" value="MBB6716247.1"/>
    <property type="molecule type" value="Genomic_DNA"/>
</dbReference>
<dbReference type="Proteomes" id="UP000585258">
    <property type="component" value="Unassembled WGS sequence"/>
</dbReference>
<dbReference type="AlphaFoldDB" id="A0A7X0SER8"/>
<sequence>MSKNVCFKIDGEWFTDFIRNLYYAEDKSYEKCKEKLLKSLCLQDIDEDEKEELAQEIIFGEKKLIGVNELDLVEDIDFDVYKYSRITRPMHFIEGKGITGILTKDGIFAECEYGEHNNTVNFIDNGHQNLSGAVVFSIGSKTGVGANCDSYVHIDTTWSKLSKYQIRWYKENKKYLTERQIRQFERWI</sequence>
<protein>
    <submittedName>
        <fullName evidence="1">Uncharacterized protein</fullName>
    </submittedName>
</protein>
<evidence type="ECO:0000313" key="1">
    <source>
        <dbReference type="EMBL" id="MBB6716247.1"/>
    </source>
</evidence>
<dbReference type="RefSeq" id="WP_185165311.1">
    <property type="nucleotide sequence ID" value="NZ_JACKWY010000012.1"/>
</dbReference>